<keyword evidence="1" id="KW-0472">Membrane</keyword>
<comment type="caution">
    <text evidence="3">The sequence shown here is derived from an EMBL/GenBank/DDBJ whole genome shotgun (WGS) entry which is preliminary data.</text>
</comment>
<organism evidence="3 4">
    <name type="scientific">Zoarces viviparus</name>
    <name type="common">Viviparous eelpout</name>
    <name type="synonym">Blennius viviparus</name>
    <dbReference type="NCBI Taxonomy" id="48416"/>
    <lineage>
        <taxon>Eukaryota</taxon>
        <taxon>Metazoa</taxon>
        <taxon>Chordata</taxon>
        <taxon>Craniata</taxon>
        <taxon>Vertebrata</taxon>
        <taxon>Euteleostomi</taxon>
        <taxon>Actinopterygii</taxon>
        <taxon>Neopterygii</taxon>
        <taxon>Teleostei</taxon>
        <taxon>Neoteleostei</taxon>
        <taxon>Acanthomorphata</taxon>
        <taxon>Eupercaria</taxon>
        <taxon>Perciformes</taxon>
        <taxon>Cottioidei</taxon>
        <taxon>Zoarcales</taxon>
        <taxon>Zoarcidae</taxon>
        <taxon>Zoarcinae</taxon>
        <taxon>Zoarces</taxon>
    </lineage>
</organism>
<keyword evidence="4" id="KW-1185">Reference proteome</keyword>
<protein>
    <submittedName>
        <fullName evidence="3">Uncharacterized protein</fullName>
    </submittedName>
</protein>
<gene>
    <name evidence="3" type="ORF">VZT92_024018</name>
</gene>
<keyword evidence="2" id="KW-0732">Signal</keyword>
<dbReference type="Proteomes" id="UP001488805">
    <property type="component" value="Unassembled WGS sequence"/>
</dbReference>
<feature type="chain" id="PRO_5043418664" evidence="2">
    <location>
        <begin position="21"/>
        <end position="76"/>
    </location>
</feature>
<keyword evidence="1" id="KW-0812">Transmembrane</keyword>
<evidence type="ECO:0000313" key="4">
    <source>
        <dbReference type="Proteomes" id="UP001488805"/>
    </source>
</evidence>
<name>A0AAW1E1Y2_ZOAVI</name>
<sequence length="76" mass="7864">MLLCLLGLVWVLRQSGPGRGSALKRRALKNVVAVMVPAVVAYSPLVALVPYVSLIGSSVSCCSSQTWASSSAPCST</sequence>
<accession>A0AAW1E1Y2</accession>
<dbReference type="EMBL" id="JBCEZU010000575">
    <property type="protein sequence ID" value="KAK9516057.1"/>
    <property type="molecule type" value="Genomic_DNA"/>
</dbReference>
<evidence type="ECO:0000313" key="3">
    <source>
        <dbReference type="EMBL" id="KAK9516057.1"/>
    </source>
</evidence>
<feature type="signal peptide" evidence="2">
    <location>
        <begin position="1"/>
        <end position="20"/>
    </location>
</feature>
<proteinExistence type="predicted"/>
<dbReference type="AlphaFoldDB" id="A0AAW1E1Y2"/>
<evidence type="ECO:0000256" key="2">
    <source>
        <dbReference type="SAM" id="SignalP"/>
    </source>
</evidence>
<reference evidence="3 4" key="1">
    <citation type="journal article" date="2024" name="Genome Biol. Evol.">
        <title>Chromosome-level genome assembly of the viviparous eelpout Zoarces viviparus.</title>
        <authorList>
            <person name="Fuhrmann N."/>
            <person name="Brasseur M.V."/>
            <person name="Bakowski C.E."/>
            <person name="Podsiadlowski L."/>
            <person name="Prost S."/>
            <person name="Krehenwinkel H."/>
            <person name="Mayer C."/>
        </authorList>
    </citation>
    <scope>NUCLEOTIDE SEQUENCE [LARGE SCALE GENOMIC DNA]</scope>
    <source>
        <strain evidence="3">NO-MEL_2022_Ind0_liver</strain>
    </source>
</reference>
<evidence type="ECO:0000256" key="1">
    <source>
        <dbReference type="SAM" id="Phobius"/>
    </source>
</evidence>
<feature type="transmembrane region" description="Helical" evidence="1">
    <location>
        <begin position="30"/>
        <end position="54"/>
    </location>
</feature>
<keyword evidence="1" id="KW-1133">Transmembrane helix</keyword>